<evidence type="ECO:0000256" key="1">
    <source>
        <dbReference type="SAM" id="MobiDB-lite"/>
    </source>
</evidence>
<keyword evidence="3" id="KW-1185">Reference proteome</keyword>
<feature type="region of interest" description="Disordered" evidence="1">
    <location>
        <begin position="97"/>
        <end position="136"/>
    </location>
</feature>
<proteinExistence type="predicted"/>
<evidence type="ECO:0000313" key="3">
    <source>
        <dbReference type="Proteomes" id="UP001642540"/>
    </source>
</evidence>
<organism evidence="2 3">
    <name type="scientific">Orchesella dallaii</name>
    <dbReference type="NCBI Taxonomy" id="48710"/>
    <lineage>
        <taxon>Eukaryota</taxon>
        <taxon>Metazoa</taxon>
        <taxon>Ecdysozoa</taxon>
        <taxon>Arthropoda</taxon>
        <taxon>Hexapoda</taxon>
        <taxon>Collembola</taxon>
        <taxon>Entomobryomorpha</taxon>
        <taxon>Entomobryoidea</taxon>
        <taxon>Orchesellidae</taxon>
        <taxon>Orchesellinae</taxon>
        <taxon>Orchesella</taxon>
    </lineage>
</organism>
<reference evidence="2 3" key="1">
    <citation type="submission" date="2024-08" db="EMBL/GenBank/DDBJ databases">
        <authorList>
            <person name="Cucini C."/>
            <person name="Frati F."/>
        </authorList>
    </citation>
    <scope>NUCLEOTIDE SEQUENCE [LARGE SCALE GENOMIC DNA]</scope>
</reference>
<accession>A0ABP1RTL2</accession>
<name>A0ABP1RTL2_9HEXA</name>
<dbReference type="Proteomes" id="UP001642540">
    <property type="component" value="Unassembled WGS sequence"/>
</dbReference>
<dbReference type="EMBL" id="CAXLJM020000108">
    <property type="protein sequence ID" value="CAL8135523.1"/>
    <property type="molecule type" value="Genomic_DNA"/>
</dbReference>
<evidence type="ECO:0000313" key="2">
    <source>
        <dbReference type="EMBL" id="CAL8135523.1"/>
    </source>
</evidence>
<sequence length="203" mass="22580">MSSKCKLCGEQITKTGNYTFRILPAKRIPKKARKLIKESSDGKQSVQDLKLSSWGTTSFQKFLMKRAQPANFIEMTCGKCGAMSKIKMLKNKFVPKEEGRPGEISKGSCNYQNTTVSTSTKSKKRKVKGGRDKNAGLTLTWPGNPNTSKPQVTPAPSVNFRSRNETVSAFKKQKEMENLKKILFESKKAKKSGSSLEDFLSAI</sequence>
<protein>
    <submittedName>
        <fullName evidence="2">Uncharacterized protein</fullName>
    </submittedName>
</protein>
<gene>
    <name evidence="2" type="ORF">ODALV1_LOCUS26020</name>
</gene>
<comment type="caution">
    <text evidence="2">The sequence shown here is derived from an EMBL/GenBank/DDBJ whole genome shotgun (WGS) entry which is preliminary data.</text>
</comment>